<keyword evidence="5" id="KW-1185">Reference proteome</keyword>
<dbReference type="GO" id="GO:0016874">
    <property type="term" value="F:ligase activity"/>
    <property type="evidence" value="ECO:0007669"/>
    <property type="project" value="UniProtKB-KW"/>
</dbReference>
<dbReference type="Pfam" id="PF02441">
    <property type="entry name" value="Flavoprotein"/>
    <property type="match status" value="1"/>
</dbReference>
<dbReference type="GO" id="GO:0071513">
    <property type="term" value="C:phosphopantothenoylcysteine decarboxylase complex"/>
    <property type="evidence" value="ECO:0007669"/>
    <property type="project" value="TreeGrafter"/>
</dbReference>
<evidence type="ECO:0000259" key="3">
    <source>
        <dbReference type="Pfam" id="PF04127"/>
    </source>
</evidence>
<evidence type="ECO:0000256" key="1">
    <source>
        <dbReference type="SAM" id="MobiDB-lite"/>
    </source>
</evidence>
<dbReference type="Pfam" id="PF04127">
    <property type="entry name" value="DFP"/>
    <property type="match status" value="1"/>
</dbReference>
<keyword evidence="4" id="KW-0436">Ligase</keyword>
<dbReference type="KEGG" id="cyj:Cyan7822_3710"/>
<dbReference type="Gene3D" id="3.40.50.1950">
    <property type="entry name" value="Flavin prenyltransferase-like"/>
    <property type="match status" value="1"/>
</dbReference>
<evidence type="ECO:0000313" key="4">
    <source>
        <dbReference type="EMBL" id="ADN15647.1"/>
    </source>
</evidence>
<dbReference type="AlphaFoldDB" id="E0UH48"/>
<dbReference type="Gene3D" id="3.40.50.10300">
    <property type="entry name" value="CoaB-like"/>
    <property type="match status" value="1"/>
</dbReference>
<feature type="domain" description="Flavoprotein" evidence="2">
    <location>
        <begin position="42"/>
        <end position="192"/>
    </location>
</feature>
<dbReference type="SUPFAM" id="SSF102645">
    <property type="entry name" value="CoaB-like"/>
    <property type="match status" value="1"/>
</dbReference>
<dbReference type="InterPro" id="IPR036551">
    <property type="entry name" value="Flavin_trans-like"/>
</dbReference>
<evidence type="ECO:0000313" key="5">
    <source>
        <dbReference type="Proteomes" id="UP000008206"/>
    </source>
</evidence>
<dbReference type="GO" id="GO:0004633">
    <property type="term" value="F:phosphopantothenoylcysteine decarboxylase activity"/>
    <property type="evidence" value="ECO:0007669"/>
    <property type="project" value="TreeGrafter"/>
</dbReference>
<dbReference type="EMBL" id="CP002198">
    <property type="protein sequence ID" value="ADN15647.1"/>
    <property type="molecule type" value="Genomic_DNA"/>
</dbReference>
<dbReference type="eggNOG" id="COG0452">
    <property type="taxonomic scope" value="Bacteria"/>
</dbReference>
<accession>E0UH48</accession>
<name>E0UH48_GLOV7</name>
<dbReference type="PANTHER" id="PTHR14359:SF6">
    <property type="entry name" value="PHOSPHOPANTOTHENOYLCYSTEINE DECARBOXYLASE"/>
    <property type="match status" value="1"/>
</dbReference>
<dbReference type="GO" id="GO:0010181">
    <property type="term" value="F:FMN binding"/>
    <property type="evidence" value="ECO:0007669"/>
    <property type="project" value="TreeGrafter"/>
</dbReference>
<dbReference type="InterPro" id="IPR003382">
    <property type="entry name" value="Flavoprotein"/>
</dbReference>
<feature type="domain" description="DNA/pantothenate metabolism flavoprotein C-terminal" evidence="3">
    <location>
        <begin position="216"/>
        <end position="425"/>
    </location>
</feature>
<dbReference type="PANTHER" id="PTHR14359">
    <property type="entry name" value="HOMO-OLIGOMERIC FLAVIN CONTAINING CYS DECARBOXYLASE FAMILY"/>
    <property type="match status" value="1"/>
</dbReference>
<protein>
    <submittedName>
        <fullName evidence="4">Phosphopantothenoylcysteine decarboxylase/phosphopantothenate/cysteine ligase</fullName>
    </submittedName>
</protein>
<reference evidence="5" key="1">
    <citation type="journal article" date="2011" name="MBio">
        <title>Novel metabolic attributes of the genus Cyanothece, comprising a group of unicellular nitrogen-fixing Cyanobacteria.</title>
        <authorList>
            <person name="Bandyopadhyay A."/>
            <person name="Elvitigala T."/>
            <person name="Welsh E."/>
            <person name="Stockel J."/>
            <person name="Liberton M."/>
            <person name="Min H."/>
            <person name="Sherman L.A."/>
            <person name="Pakrasi H.B."/>
        </authorList>
    </citation>
    <scope>NUCLEOTIDE SEQUENCE [LARGE SCALE GENOMIC DNA]</scope>
    <source>
        <strain evidence="5">PCC 7822</strain>
    </source>
</reference>
<dbReference type="SUPFAM" id="SSF52507">
    <property type="entry name" value="Homo-oligomeric flavin-containing Cys decarboxylases, HFCD"/>
    <property type="match status" value="1"/>
</dbReference>
<dbReference type="HOGENOM" id="CLU_033319_0_3_3"/>
<evidence type="ECO:0000259" key="2">
    <source>
        <dbReference type="Pfam" id="PF02441"/>
    </source>
</evidence>
<organism evidence="4 5">
    <name type="scientific">Gloeothece verrucosa (strain PCC 7822)</name>
    <name type="common">Cyanothece sp. (strain PCC 7822)</name>
    <dbReference type="NCBI Taxonomy" id="497965"/>
    <lineage>
        <taxon>Bacteria</taxon>
        <taxon>Bacillati</taxon>
        <taxon>Cyanobacteriota</taxon>
        <taxon>Cyanophyceae</taxon>
        <taxon>Oscillatoriophycideae</taxon>
        <taxon>Chroococcales</taxon>
        <taxon>Aphanothecaceae</taxon>
        <taxon>Gloeothece</taxon>
        <taxon>Gloeothece verrucosa</taxon>
    </lineage>
</organism>
<gene>
    <name evidence="4" type="ordered locus">Cyan7822_3710</name>
</gene>
<dbReference type="InterPro" id="IPR035929">
    <property type="entry name" value="CoaB-like_sf"/>
</dbReference>
<sequence length="428" mass="47062">MSLYSRLNNQMNQSKHWDFSPPSPSDLGDHDVPLEGTHLQGKRIALLITGGIAAIKTPFIARALRREGADVVAFTSSEALRYVTIDSLEWSTTHPVVTKLTSAAEHLSDSSPFDAYVVAPATYNTINKMRYGIADGVITSTLASALGRMEQGKTNIMIVPTMHGSLHNAILSESLKTLHSLGVAIMPPRDAYGKHNIPHERDIVVEVCRLVSHSPLKDISILVTGGPTPVPIDNIRRLTNRFSGKLGATITEELYLRGADVHLIHGEGSYQPASYLPYQLAKTYDEYLALVLEQLSQKKYKIGIFTAAVADYKPETILPGKTPSGGQLKSLNLVPTLKVIEEVKHKFPDLYMVTFKYQEQVSHEALINIAQERIKQGYAAVVANRGEEIESVGEQVAYLVTANQPPQQMIGKKEIAVIIADHLEKILN</sequence>
<feature type="region of interest" description="Disordered" evidence="1">
    <location>
        <begin position="13"/>
        <end position="34"/>
    </location>
</feature>
<dbReference type="GO" id="GO:0015937">
    <property type="term" value="P:coenzyme A biosynthetic process"/>
    <property type="evidence" value="ECO:0007669"/>
    <property type="project" value="TreeGrafter"/>
</dbReference>
<dbReference type="STRING" id="497965.Cyan7822_3710"/>
<proteinExistence type="predicted"/>
<dbReference type="Proteomes" id="UP000008206">
    <property type="component" value="Chromosome"/>
</dbReference>
<dbReference type="InterPro" id="IPR007085">
    <property type="entry name" value="DNA/pantothenate-metab_flavo_C"/>
</dbReference>